<name>F7ZKV7_ROSLO</name>
<dbReference type="Gene3D" id="3.40.50.1860">
    <property type="match status" value="2"/>
</dbReference>
<keyword evidence="4" id="KW-1185">Reference proteome</keyword>
<dbReference type="EMBL" id="CP002623">
    <property type="protein sequence ID" value="AEI92773.1"/>
    <property type="molecule type" value="Genomic_DNA"/>
</dbReference>
<dbReference type="PROSITE" id="PS00923">
    <property type="entry name" value="ASP_GLU_RACEMASE_1"/>
    <property type="match status" value="1"/>
</dbReference>
<evidence type="ECO:0000313" key="4">
    <source>
        <dbReference type="Proteomes" id="UP000001353"/>
    </source>
</evidence>
<dbReference type="Pfam" id="PF01177">
    <property type="entry name" value="Asp_Glu_race"/>
    <property type="match status" value="1"/>
</dbReference>
<dbReference type="SUPFAM" id="SSF53681">
    <property type="entry name" value="Aspartate/glutamate racemase"/>
    <property type="match status" value="2"/>
</dbReference>
<protein>
    <submittedName>
        <fullName evidence="3">Aspartate racemase-like protein</fullName>
    </submittedName>
</protein>
<dbReference type="PANTHER" id="PTHR21198:SF7">
    <property type="entry name" value="ASPARTATE-GLUTAMATE RACEMASE FAMILY"/>
    <property type="match status" value="1"/>
</dbReference>
<dbReference type="KEGG" id="rli:RLO149_c007460"/>
<evidence type="ECO:0000313" key="3">
    <source>
        <dbReference type="EMBL" id="AEI92773.1"/>
    </source>
</evidence>
<dbReference type="Proteomes" id="UP000001353">
    <property type="component" value="Chromosome"/>
</dbReference>
<gene>
    <name evidence="3" type="ordered locus">RLO149_c007460</name>
</gene>
<evidence type="ECO:0000256" key="1">
    <source>
        <dbReference type="ARBA" id="ARBA00007847"/>
    </source>
</evidence>
<dbReference type="STRING" id="391595.RLO149_c007460"/>
<dbReference type="InterPro" id="IPR001920">
    <property type="entry name" value="Asp/Glu_race"/>
</dbReference>
<dbReference type="GO" id="GO:0047661">
    <property type="term" value="F:amino-acid racemase activity"/>
    <property type="evidence" value="ECO:0007669"/>
    <property type="project" value="InterPro"/>
</dbReference>
<proteinExistence type="inferred from homology"/>
<dbReference type="InterPro" id="IPR004380">
    <property type="entry name" value="Asp_race"/>
</dbReference>
<dbReference type="RefSeq" id="WP_013960713.1">
    <property type="nucleotide sequence ID" value="NC_015730.1"/>
</dbReference>
<dbReference type="eggNOG" id="COG1794">
    <property type="taxonomic scope" value="Bacteria"/>
</dbReference>
<dbReference type="InterPro" id="IPR015942">
    <property type="entry name" value="Asp/Glu/hydantoin_racemase"/>
</dbReference>
<dbReference type="OrthoDB" id="9803739at2"/>
<dbReference type="AlphaFoldDB" id="F7ZKV7"/>
<dbReference type="HOGENOM" id="CLU_055360_2_1_5"/>
<dbReference type="PANTHER" id="PTHR21198">
    <property type="entry name" value="GLUTAMATE RACEMASE"/>
    <property type="match status" value="1"/>
</dbReference>
<keyword evidence="2" id="KW-0413">Isomerase</keyword>
<dbReference type="InterPro" id="IPR018187">
    <property type="entry name" value="Asp/Glu_racemase_AS_1"/>
</dbReference>
<dbReference type="NCBIfam" id="TIGR00035">
    <property type="entry name" value="asp_race"/>
    <property type="match status" value="1"/>
</dbReference>
<accession>F7ZKV7</accession>
<comment type="similarity">
    <text evidence="1">Belongs to the aspartate/glutamate racemases family.</text>
</comment>
<evidence type="ECO:0000256" key="2">
    <source>
        <dbReference type="ARBA" id="ARBA00023235"/>
    </source>
</evidence>
<reference evidence="3 4" key="1">
    <citation type="journal article" date="2011" name="BMC Genomics">
        <title>Comparative genome analysis and genome-guided physiological analysis of Roseobacter litoralis.</title>
        <authorList>
            <person name="Kalhoefer D."/>
            <person name="Thole S."/>
            <person name="Voget S."/>
            <person name="Lehmann R."/>
            <person name="Liesegang H."/>
            <person name="Wollher A."/>
            <person name="Daniel R."/>
            <person name="Simon M."/>
            <person name="Brinkhoff T."/>
        </authorList>
    </citation>
    <scope>NUCLEOTIDE SEQUENCE [LARGE SCALE GENOMIC DNA]</scope>
    <source>
        <strain evidence="4">ATCC 49566 / DSM 6996 / JCM 21268 / NBRC 15278 / OCh 149</strain>
    </source>
</reference>
<sequence length="235" mass="24847">MADAFRRVGVLGGMGVEATIALMQRVHGATAGQDDQDHVPLIVDMNPQVPSRIRHLIEKDGPDPGPVLAEMAVRLEQAGAKALAMPCNTAHLYAPQIKRSVSIPLLHMPELACAYAARSMKQGEIVGILASPATNSTGLFKDLCAQNGTVSIFPEEENDILAAIRRIKNAGPGDADIDLLEREAQKLQSRGATCVIIGCSEFSLASQRLASPVPVVDTLDVLAHAVVAFSGARAK</sequence>
<organism evidence="3 4">
    <name type="scientific">Roseobacter litoralis (strain ATCC 49566 / DSM 6996 / JCM 21268 / NBRC 15278 / OCh 149)</name>
    <dbReference type="NCBI Taxonomy" id="391595"/>
    <lineage>
        <taxon>Bacteria</taxon>
        <taxon>Pseudomonadati</taxon>
        <taxon>Pseudomonadota</taxon>
        <taxon>Alphaproteobacteria</taxon>
        <taxon>Rhodobacterales</taxon>
        <taxon>Roseobacteraceae</taxon>
        <taxon>Roseobacter</taxon>
    </lineage>
</organism>